<accession>A0A1G2UUG7</accession>
<sequence length="266" mass="31337">MDDDNFSPYIGDEHQFDPPETHWFWDLGEKVRLPYIIGYSFDRIARHLLKKSSISLEYWLDNRNTNPDIEDHNLRCHFEIKGSSNMNTLIISEDQFDSLLKMLGFPINDQATWIFSYINRENRHGKNKRERLLKNHKSQNEIFEFLTKQTNMVYVIHHTFLDGIRRKKGTANHHDLRNNKDTDIISIKRTDLKLAIKDTRGSLFNLNLSDEISRWLPPGAKSIPTRMVETVIDGHPVKFKFFILLPNSLKVRLLRHLNGVVKKTLD</sequence>
<organism evidence="1 2">
    <name type="scientific">Candidatus Zambryskibacteria bacterium RIFCSPLOWO2_12_FULL_39_16</name>
    <dbReference type="NCBI Taxonomy" id="1802775"/>
    <lineage>
        <taxon>Bacteria</taxon>
        <taxon>Candidatus Zambryskiibacteriota</taxon>
    </lineage>
</organism>
<dbReference type="EMBL" id="MHWS01000002">
    <property type="protein sequence ID" value="OHB12902.1"/>
    <property type="molecule type" value="Genomic_DNA"/>
</dbReference>
<dbReference type="AlphaFoldDB" id="A0A1G2UUG7"/>
<comment type="caution">
    <text evidence="1">The sequence shown here is derived from an EMBL/GenBank/DDBJ whole genome shotgun (WGS) entry which is preliminary data.</text>
</comment>
<proteinExistence type="predicted"/>
<evidence type="ECO:0000313" key="1">
    <source>
        <dbReference type="EMBL" id="OHB12902.1"/>
    </source>
</evidence>
<gene>
    <name evidence="1" type="ORF">A3G46_02705</name>
</gene>
<reference evidence="1 2" key="1">
    <citation type="journal article" date="2016" name="Nat. Commun.">
        <title>Thousands of microbial genomes shed light on interconnected biogeochemical processes in an aquifer system.</title>
        <authorList>
            <person name="Anantharaman K."/>
            <person name="Brown C.T."/>
            <person name="Hug L.A."/>
            <person name="Sharon I."/>
            <person name="Castelle C.J."/>
            <person name="Probst A.J."/>
            <person name="Thomas B.C."/>
            <person name="Singh A."/>
            <person name="Wilkins M.J."/>
            <person name="Karaoz U."/>
            <person name="Brodie E.L."/>
            <person name="Williams K.H."/>
            <person name="Hubbard S.S."/>
            <person name="Banfield J.F."/>
        </authorList>
    </citation>
    <scope>NUCLEOTIDE SEQUENCE [LARGE SCALE GENOMIC DNA]</scope>
</reference>
<name>A0A1G2UUG7_9BACT</name>
<protein>
    <submittedName>
        <fullName evidence="1">Uncharacterized protein</fullName>
    </submittedName>
</protein>
<dbReference type="Proteomes" id="UP000177276">
    <property type="component" value="Unassembled WGS sequence"/>
</dbReference>
<evidence type="ECO:0000313" key="2">
    <source>
        <dbReference type="Proteomes" id="UP000177276"/>
    </source>
</evidence>